<evidence type="ECO:0000313" key="1">
    <source>
        <dbReference type="EMBL" id="PHI29309.1"/>
    </source>
</evidence>
<dbReference type="AlphaFoldDB" id="A0A2C6CRK0"/>
<proteinExistence type="predicted"/>
<reference evidence="3" key="2">
    <citation type="submission" date="2017-09" db="EMBL/GenBank/DDBJ databases">
        <title>FDA dAtabase for Regulatory Grade micrObial Sequences (FDA-ARGOS): Supporting development and validation of Infectious Disease Dx tests.</title>
        <authorList>
            <person name="Minogue T."/>
            <person name="Wolcott M."/>
            <person name="Wasieloski L."/>
            <person name="Aguilar W."/>
            <person name="Moore D."/>
            <person name="Tallon L."/>
            <person name="Sadzewicz L."/>
            <person name="Ott S."/>
            <person name="Zhao X."/>
            <person name="Nagaraj S."/>
            <person name="Vavikolanu K."/>
            <person name="Aluvathingal J."/>
            <person name="Nadendla S."/>
            <person name="Sichtig H."/>
        </authorList>
    </citation>
    <scope>NUCLEOTIDE SEQUENCE [LARGE SCALE GENOMIC DNA]</scope>
    <source>
        <strain evidence="3">FDAARGOS_387</strain>
    </source>
</reference>
<protein>
    <submittedName>
        <fullName evidence="1">DUF2877 domain-containing protein</fullName>
    </submittedName>
    <submittedName>
        <fullName evidence="2">Protein of uncharacterized function (DUF2877)</fullName>
    </submittedName>
</protein>
<evidence type="ECO:0000313" key="2">
    <source>
        <dbReference type="EMBL" id="VFS47538.1"/>
    </source>
</evidence>
<accession>A0A2C6CRK0</accession>
<dbReference type="InterPro" id="IPR021530">
    <property type="entry name" value="AllH-like"/>
</dbReference>
<dbReference type="RefSeq" id="WP_029094643.1">
    <property type="nucleotide sequence ID" value="NZ_CAADJA010000002.1"/>
</dbReference>
<evidence type="ECO:0000313" key="3">
    <source>
        <dbReference type="Proteomes" id="UP000224974"/>
    </source>
</evidence>
<reference evidence="1" key="1">
    <citation type="submission" date="2017-09" db="EMBL/GenBank/DDBJ databases">
        <title>FDA dAtabase for Regulatory Grade micrObial Sequences (FDA-ARGOS): Supporting development and validation of Infectious Disease Dx tests.</title>
        <authorList>
            <person name="Minogue T."/>
            <person name="Wolcott M."/>
            <person name="Wasieloski L."/>
            <person name="Aguilar W."/>
            <person name="Moore D."/>
            <person name="Tallon L.J."/>
            <person name="Sadzewicz L."/>
            <person name="Ott S."/>
            <person name="Zhao X."/>
            <person name="Nagaraj S."/>
            <person name="Vavikolanu K."/>
            <person name="Aluvathingal J."/>
            <person name="Nadendla S."/>
            <person name="Sichtig H."/>
        </authorList>
    </citation>
    <scope>NUCLEOTIDE SEQUENCE</scope>
    <source>
        <strain evidence="1">FDAARGOS_387</strain>
    </source>
</reference>
<sequence length="292" mass="32191">MIDTTKLPVLSVGYLVNFPVQETHRFQVHSCFEHALNLTAEDGSLLTLLSHHYQNLPAAIRVNAPDGWNWGQVSCRDKTVVAHNNGLFGDGWSVDLNHAVYWRPEPLRANANHQALLQAQRHYPALVNQLVAYCLNSQITSSLQLLPEWPTTGRLPILALKDDGQALEYQVSQLIGFGHGLTPDGDDYLVGYFAALWSWQHLADVAAHLALLSQIIHRQLGKTTDISQHYLTQALQGHFSEPVSRLLAAVFKRASADEVSSSAYQVMQFGASSGVDCLAGLLHGLRSLKSIS</sequence>
<dbReference type="STRING" id="1111728.GCA_000427805_01639"/>
<keyword evidence="3" id="KW-1185">Reference proteome</keyword>
<evidence type="ECO:0000313" key="4">
    <source>
        <dbReference type="Proteomes" id="UP000373449"/>
    </source>
</evidence>
<gene>
    <name evidence="1" type="ORF">CRN84_08225</name>
    <name evidence="2" type="ORF">NCTC12282_02476</name>
</gene>
<dbReference type="Proteomes" id="UP000373449">
    <property type="component" value="Unassembled WGS sequence"/>
</dbReference>
<dbReference type="EMBL" id="PDDX01000001">
    <property type="protein sequence ID" value="PHI29309.1"/>
    <property type="molecule type" value="Genomic_DNA"/>
</dbReference>
<name>A0A2C6CRK0_9GAMM</name>
<dbReference type="EMBL" id="CAADJA010000002">
    <property type="protein sequence ID" value="VFS47538.1"/>
    <property type="molecule type" value="Genomic_DNA"/>
</dbReference>
<dbReference type="Proteomes" id="UP000224974">
    <property type="component" value="Unassembled WGS sequence"/>
</dbReference>
<dbReference type="OrthoDB" id="4933449at2"/>
<reference evidence="2 4" key="3">
    <citation type="submission" date="2019-03" db="EMBL/GenBank/DDBJ databases">
        <authorList>
            <consortium name="Pathogen Informatics"/>
        </authorList>
    </citation>
    <scope>NUCLEOTIDE SEQUENCE [LARGE SCALE GENOMIC DNA]</scope>
    <source>
        <strain evidence="2 4">NCTC12282</strain>
    </source>
</reference>
<dbReference type="Pfam" id="PF11392">
    <property type="entry name" value="AllH"/>
    <property type="match status" value="1"/>
</dbReference>
<organism evidence="1 3">
    <name type="scientific">Budvicia aquatica</name>
    <dbReference type="NCBI Taxonomy" id="82979"/>
    <lineage>
        <taxon>Bacteria</taxon>
        <taxon>Pseudomonadati</taxon>
        <taxon>Pseudomonadota</taxon>
        <taxon>Gammaproteobacteria</taxon>
        <taxon>Enterobacterales</taxon>
        <taxon>Budviciaceae</taxon>
        <taxon>Budvicia</taxon>
    </lineage>
</organism>